<reference evidence="2" key="1">
    <citation type="submission" date="2020-04" db="EMBL/GenBank/DDBJ databases">
        <authorList>
            <person name="Zhang T."/>
        </authorList>
    </citation>
    <scope>NUCLEOTIDE SEQUENCE</scope>
    <source>
        <strain evidence="2">HKST-UBA03</strain>
    </source>
</reference>
<protein>
    <submittedName>
        <fullName evidence="2">PD-(D/E)XK nuclease family protein</fullName>
    </submittedName>
</protein>
<feature type="domain" description="PD-(D/E)XK endonuclease-like" evidence="1">
    <location>
        <begin position="159"/>
        <end position="274"/>
    </location>
</feature>
<dbReference type="InterPro" id="IPR038726">
    <property type="entry name" value="PDDEXK_AddAB-type"/>
</dbReference>
<dbReference type="InterPro" id="IPR011604">
    <property type="entry name" value="PDDEXK-like_dom_sf"/>
</dbReference>
<sequence>MSCPRRYWFQYLCDPKPPTVVDLPRLFGSFMHQHAERMHTKTKCDRPMYYQTLKSAVKAGYFFWRRSLEENLAILQPYTQQDLETYQQLVAICVTNYWKVAVERPRPLHIEWRLEANWNHIVKLLGFIDQVREVDLATIERLRPELIVDGKLHPDFDPVVLVDLKTNRASYSPWKPEGQTATVEEWARKQFPLHAYEQPTAYTWLYHEATGKWPIAFVWWHLRSGKMYPTYRTKEDIDEFGRTIDHVIDNLTALSFPRNVGSQCAYCDFFRQCRGRDLLIADPATRTGDIAVLPQQVVLAEARQLRLPLRVERRQVQAPEAPAAPNGRDDVIYIGDPPWLS</sequence>
<dbReference type="AlphaFoldDB" id="A0A955LKX5"/>
<dbReference type="Gene3D" id="3.90.320.10">
    <property type="match status" value="1"/>
</dbReference>
<evidence type="ECO:0000313" key="3">
    <source>
        <dbReference type="Proteomes" id="UP000751518"/>
    </source>
</evidence>
<accession>A0A955LKX5</accession>
<dbReference type="Proteomes" id="UP000751518">
    <property type="component" value="Unassembled WGS sequence"/>
</dbReference>
<dbReference type="EMBL" id="JAGQKZ010000043">
    <property type="protein sequence ID" value="MCA9392363.1"/>
    <property type="molecule type" value="Genomic_DNA"/>
</dbReference>
<feature type="domain" description="PD-(D/E)XK endonuclease-like" evidence="1">
    <location>
        <begin position="2"/>
        <end position="134"/>
    </location>
</feature>
<dbReference type="Pfam" id="PF12705">
    <property type="entry name" value="PDDEXK_1"/>
    <property type="match status" value="2"/>
</dbReference>
<organism evidence="2 3">
    <name type="scientific">candidate division WWE3 bacterium</name>
    <dbReference type="NCBI Taxonomy" id="2053526"/>
    <lineage>
        <taxon>Bacteria</taxon>
        <taxon>Katanobacteria</taxon>
    </lineage>
</organism>
<comment type="caution">
    <text evidence="2">The sequence shown here is derived from an EMBL/GenBank/DDBJ whole genome shotgun (WGS) entry which is preliminary data.</text>
</comment>
<gene>
    <name evidence="2" type="ORF">KC614_04150</name>
</gene>
<evidence type="ECO:0000259" key="1">
    <source>
        <dbReference type="Pfam" id="PF12705"/>
    </source>
</evidence>
<reference evidence="2" key="2">
    <citation type="journal article" date="2021" name="Microbiome">
        <title>Successional dynamics and alternative stable states in a saline activated sludge microbial community over 9 years.</title>
        <authorList>
            <person name="Wang Y."/>
            <person name="Ye J."/>
            <person name="Ju F."/>
            <person name="Liu L."/>
            <person name="Boyd J.A."/>
            <person name="Deng Y."/>
            <person name="Parks D.H."/>
            <person name="Jiang X."/>
            <person name="Yin X."/>
            <person name="Woodcroft B.J."/>
            <person name="Tyson G.W."/>
            <person name="Hugenholtz P."/>
            <person name="Polz M.F."/>
            <person name="Zhang T."/>
        </authorList>
    </citation>
    <scope>NUCLEOTIDE SEQUENCE</scope>
    <source>
        <strain evidence="2">HKST-UBA03</strain>
    </source>
</reference>
<proteinExistence type="predicted"/>
<name>A0A955LKX5_UNCKA</name>
<evidence type="ECO:0000313" key="2">
    <source>
        <dbReference type="EMBL" id="MCA9392363.1"/>
    </source>
</evidence>